<sequence>LYDLLGVEKGVSEEEVRAGYRRTAVRNHPDKFPEEEREKANERMMRINAARDVLVDPARRRVYDETG</sequence>
<feature type="non-terminal residue" evidence="2">
    <location>
        <position position="1"/>
    </location>
</feature>
<keyword evidence="2" id="KW-0346">Stress response</keyword>
<dbReference type="Pfam" id="PF00226">
    <property type="entry name" value="DnaJ"/>
    <property type="match status" value="1"/>
</dbReference>
<dbReference type="CDD" id="cd06257">
    <property type="entry name" value="DnaJ"/>
    <property type="match status" value="1"/>
</dbReference>
<dbReference type="EMBL" id="ML986707">
    <property type="protein sequence ID" value="KAF2259488.1"/>
    <property type="molecule type" value="Genomic_DNA"/>
</dbReference>
<accession>A0A9P4K2A7</accession>
<keyword evidence="3" id="KW-1185">Reference proteome</keyword>
<reference evidence="3" key="1">
    <citation type="journal article" date="2020" name="Stud. Mycol.">
        <title>101 Dothideomycetes genomes: A test case for predicting lifestyles and emergence of pathogens.</title>
        <authorList>
            <person name="Haridas S."/>
            <person name="Albert R."/>
            <person name="Binder M."/>
            <person name="Bloem J."/>
            <person name="LaButti K."/>
            <person name="Salamov A."/>
            <person name="Andreopoulos B."/>
            <person name="Baker S."/>
            <person name="Barry K."/>
            <person name="Bills G."/>
            <person name="Bluhm B."/>
            <person name="Cannon C."/>
            <person name="Castanera R."/>
            <person name="Culley D."/>
            <person name="Daum C."/>
            <person name="Ezra D."/>
            <person name="Gonzalez J."/>
            <person name="Henrissat B."/>
            <person name="Kuo A."/>
            <person name="Liang C."/>
            <person name="Lipzen A."/>
            <person name="Lutzoni F."/>
            <person name="Magnuson J."/>
            <person name="Mondo S."/>
            <person name="Nolan M."/>
            <person name="Ohm R."/>
            <person name="Pangilinan J."/>
            <person name="Park H.-J."/>
            <person name="Ramirez L."/>
            <person name="Alfaro M."/>
            <person name="Sun H."/>
            <person name="Tritt A."/>
            <person name="Yoshinaga Y."/>
            <person name="Zwiers L.-H."/>
            <person name="Turgeon B."/>
            <person name="Goodwin S."/>
            <person name="Spatafora J."/>
            <person name="Crous P."/>
            <person name="Grigoriev I."/>
        </authorList>
    </citation>
    <scope>NUCLEOTIDE SEQUENCE [LARGE SCALE GENOMIC DNA]</scope>
    <source>
        <strain evidence="3">CBS 304.66</strain>
    </source>
</reference>
<name>A0A9P4K2A7_9PLEO</name>
<dbReference type="InterPro" id="IPR050817">
    <property type="entry name" value="DjlA_DnaK_co-chaperone"/>
</dbReference>
<gene>
    <name evidence="2" type="ORF">CC78DRAFT_413312</name>
</gene>
<feature type="non-terminal residue" evidence="2">
    <location>
        <position position="67"/>
    </location>
</feature>
<dbReference type="Proteomes" id="UP000800093">
    <property type="component" value="Unassembled WGS sequence"/>
</dbReference>
<dbReference type="OrthoDB" id="10250354at2759"/>
<proteinExistence type="predicted"/>
<feature type="domain" description="J" evidence="1">
    <location>
        <begin position="1"/>
        <end position="67"/>
    </location>
</feature>
<evidence type="ECO:0000313" key="2">
    <source>
        <dbReference type="EMBL" id="KAF2259488.1"/>
    </source>
</evidence>
<evidence type="ECO:0000313" key="3">
    <source>
        <dbReference type="Proteomes" id="UP000800093"/>
    </source>
</evidence>
<dbReference type="InterPro" id="IPR001623">
    <property type="entry name" value="DnaJ_domain"/>
</dbReference>
<dbReference type="SUPFAM" id="SSF46565">
    <property type="entry name" value="Chaperone J-domain"/>
    <property type="match status" value="1"/>
</dbReference>
<protein>
    <submittedName>
        <fullName evidence="2">Heat shock protein DnaJ</fullName>
    </submittedName>
</protein>
<dbReference type="PANTHER" id="PTHR24074">
    <property type="entry name" value="CO-CHAPERONE PROTEIN DJLA"/>
    <property type="match status" value="1"/>
</dbReference>
<evidence type="ECO:0000259" key="1">
    <source>
        <dbReference type="PROSITE" id="PS50076"/>
    </source>
</evidence>
<organism evidence="2 3">
    <name type="scientific">Lojkania enalia</name>
    <dbReference type="NCBI Taxonomy" id="147567"/>
    <lineage>
        <taxon>Eukaryota</taxon>
        <taxon>Fungi</taxon>
        <taxon>Dikarya</taxon>
        <taxon>Ascomycota</taxon>
        <taxon>Pezizomycotina</taxon>
        <taxon>Dothideomycetes</taxon>
        <taxon>Pleosporomycetidae</taxon>
        <taxon>Pleosporales</taxon>
        <taxon>Pleosporales incertae sedis</taxon>
        <taxon>Lojkania</taxon>
    </lineage>
</organism>
<dbReference type="InterPro" id="IPR036869">
    <property type="entry name" value="J_dom_sf"/>
</dbReference>
<dbReference type="Gene3D" id="1.10.287.110">
    <property type="entry name" value="DnaJ domain"/>
    <property type="match status" value="1"/>
</dbReference>
<dbReference type="AlphaFoldDB" id="A0A9P4K2A7"/>
<dbReference type="PRINTS" id="PR00625">
    <property type="entry name" value="JDOMAIN"/>
</dbReference>
<dbReference type="PROSITE" id="PS50076">
    <property type="entry name" value="DNAJ_2"/>
    <property type="match status" value="1"/>
</dbReference>
<dbReference type="SMART" id="SM00271">
    <property type="entry name" value="DnaJ"/>
    <property type="match status" value="1"/>
</dbReference>
<comment type="caution">
    <text evidence="2">The sequence shown here is derived from an EMBL/GenBank/DDBJ whole genome shotgun (WGS) entry which is preliminary data.</text>
</comment>